<accession>A0ABU9DID2</accession>
<evidence type="ECO:0008006" key="3">
    <source>
        <dbReference type="Google" id="ProtNLM"/>
    </source>
</evidence>
<dbReference type="Proteomes" id="UP001469365">
    <property type="component" value="Unassembled WGS sequence"/>
</dbReference>
<sequence length="61" mass="7110">MEVIEMGGRPPKADKKIREAIYFEPALLEWLKVMAEEQRCTVSVIVNRLTEKAKEQQNLNH</sequence>
<proteinExistence type="predicted"/>
<name>A0ABU9DID2_9BACL</name>
<comment type="caution">
    <text evidence="1">The sequence shown here is derived from an EMBL/GenBank/DDBJ whole genome shotgun (WGS) entry which is preliminary data.</text>
</comment>
<reference evidence="1 2" key="1">
    <citation type="submission" date="2024-04" db="EMBL/GenBank/DDBJ databases">
        <title>draft genome sequnece of Paenibacillus filicis.</title>
        <authorList>
            <person name="Kim D.-U."/>
        </authorList>
    </citation>
    <scope>NUCLEOTIDE SEQUENCE [LARGE SCALE GENOMIC DNA]</scope>
    <source>
        <strain evidence="1 2">KACC14197</strain>
    </source>
</reference>
<evidence type="ECO:0000313" key="2">
    <source>
        <dbReference type="Proteomes" id="UP001469365"/>
    </source>
</evidence>
<protein>
    <recommendedName>
        <fullName evidence="3">CopG-like ribbon-helix-helix domain-containing protein</fullName>
    </recommendedName>
</protein>
<organism evidence="1 2">
    <name type="scientific">Paenibacillus filicis</name>
    <dbReference type="NCBI Taxonomy" id="669464"/>
    <lineage>
        <taxon>Bacteria</taxon>
        <taxon>Bacillati</taxon>
        <taxon>Bacillota</taxon>
        <taxon>Bacilli</taxon>
        <taxon>Bacillales</taxon>
        <taxon>Paenibacillaceae</taxon>
        <taxon>Paenibacillus</taxon>
    </lineage>
</organism>
<evidence type="ECO:0000313" key="1">
    <source>
        <dbReference type="EMBL" id="MEK8128629.1"/>
    </source>
</evidence>
<keyword evidence="2" id="KW-1185">Reference proteome</keyword>
<dbReference type="EMBL" id="JBBPCC010000006">
    <property type="protein sequence ID" value="MEK8128629.1"/>
    <property type="molecule type" value="Genomic_DNA"/>
</dbReference>
<gene>
    <name evidence="1" type="ORF">WMW72_12000</name>
</gene>